<keyword evidence="3" id="KW-1185">Reference proteome</keyword>
<evidence type="ECO:0000256" key="1">
    <source>
        <dbReference type="SAM" id="Phobius"/>
    </source>
</evidence>
<reference evidence="2 3" key="1">
    <citation type="journal article" date="2020" name="Microorganisms">
        <title>Osmotic Adaptation and Compatible Solute Biosynthesis of Phototrophic Bacteria as Revealed from Genome Analyses.</title>
        <authorList>
            <person name="Imhoff J.F."/>
            <person name="Rahn T."/>
            <person name="Kunzel S."/>
            <person name="Keller A."/>
            <person name="Neulinger S.C."/>
        </authorList>
    </citation>
    <scope>NUCLEOTIDE SEQUENCE [LARGE SCALE GENOMIC DNA]</scope>
    <source>
        <strain evidence="2 3">DSM 9895</strain>
    </source>
</reference>
<keyword evidence="1" id="KW-0472">Membrane</keyword>
<comment type="caution">
    <text evidence="2">The sequence shown here is derived from an EMBL/GenBank/DDBJ whole genome shotgun (WGS) entry which is preliminary data.</text>
</comment>
<organism evidence="2 3">
    <name type="scientific">Rhodovibrio sodomensis</name>
    <dbReference type="NCBI Taxonomy" id="1088"/>
    <lineage>
        <taxon>Bacteria</taxon>
        <taxon>Pseudomonadati</taxon>
        <taxon>Pseudomonadota</taxon>
        <taxon>Alphaproteobacteria</taxon>
        <taxon>Rhodospirillales</taxon>
        <taxon>Rhodovibrionaceae</taxon>
        <taxon>Rhodovibrio</taxon>
    </lineage>
</organism>
<dbReference type="RefSeq" id="WP_200343287.1">
    <property type="nucleotide sequence ID" value="NZ_NRRL01000121.1"/>
</dbReference>
<dbReference type="NCBIfam" id="TIGR03054">
    <property type="entry name" value="photo_alph_chp1"/>
    <property type="match status" value="1"/>
</dbReference>
<protein>
    <recommendedName>
        <fullName evidence="4">Photosynthetic complex assembly protein</fullName>
    </recommendedName>
</protein>
<dbReference type="InterPro" id="IPR017495">
    <property type="entry name" value="PuhC"/>
</dbReference>
<sequence>MSDNRGVVPRKAIIGAGLVLAITMAFAAYGSITGLNLPGKPESEPRTSVEIRVDDRPDGSVAVYDAATGELVMTVAPGENGFIRGAMRALARQRQMRDIGSKPPFKLTLWENGRLSLKDTATGERIFLEAYGKTNRNAFAELLVATVKQRTQ</sequence>
<keyword evidence="1" id="KW-0812">Transmembrane</keyword>
<evidence type="ECO:0000313" key="2">
    <source>
        <dbReference type="EMBL" id="MBK1670839.1"/>
    </source>
</evidence>
<proteinExistence type="predicted"/>
<evidence type="ECO:0000313" key="3">
    <source>
        <dbReference type="Proteomes" id="UP001296873"/>
    </source>
</evidence>
<name>A0ABS1DK36_9PROT</name>
<gene>
    <name evidence="2" type="ORF">CKO28_22740</name>
</gene>
<evidence type="ECO:0008006" key="4">
    <source>
        <dbReference type="Google" id="ProtNLM"/>
    </source>
</evidence>
<keyword evidence="1" id="KW-1133">Transmembrane helix</keyword>
<dbReference type="EMBL" id="NRRL01000121">
    <property type="protein sequence ID" value="MBK1670839.1"/>
    <property type="molecule type" value="Genomic_DNA"/>
</dbReference>
<feature type="transmembrane region" description="Helical" evidence="1">
    <location>
        <begin position="12"/>
        <end position="32"/>
    </location>
</feature>
<dbReference type="Proteomes" id="UP001296873">
    <property type="component" value="Unassembled WGS sequence"/>
</dbReference>
<accession>A0ABS1DK36</accession>